<comment type="caution">
    <text evidence="1">The sequence shown here is derived from an EMBL/GenBank/DDBJ whole genome shotgun (WGS) entry which is preliminary data.</text>
</comment>
<proteinExistence type="predicted"/>
<reference evidence="1 2" key="1">
    <citation type="submission" date="2023-03" db="EMBL/GenBank/DDBJ databases">
        <authorList>
            <person name="Shen W."/>
            <person name="Cai J."/>
        </authorList>
    </citation>
    <scope>NUCLEOTIDE SEQUENCE [LARGE SCALE GENOMIC DNA]</scope>
    <source>
        <strain evidence="1 2">D6-4</strain>
    </source>
</reference>
<organism evidence="1 2">
    <name type="scientific">Enterococcus hulanensis</name>
    <dbReference type="NCBI Taxonomy" id="2559929"/>
    <lineage>
        <taxon>Bacteria</taxon>
        <taxon>Bacillati</taxon>
        <taxon>Bacillota</taxon>
        <taxon>Bacilli</taxon>
        <taxon>Lactobacillales</taxon>
        <taxon>Enterococcaceae</taxon>
        <taxon>Enterococcus</taxon>
    </lineage>
</organism>
<protein>
    <submittedName>
        <fullName evidence="1">Uncharacterized protein</fullName>
    </submittedName>
</protein>
<dbReference type="Proteomes" id="UP001252875">
    <property type="component" value="Unassembled WGS sequence"/>
</dbReference>
<evidence type="ECO:0000313" key="2">
    <source>
        <dbReference type="Proteomes" id="UP001252875"/>
    </source>
</evidence>
<sequence>MLDKKLTIEKIFRLKRKTIEKRLMDYYEETRDENGTVQILIALQVRDELGTADFSFFLKDLVHHLFLKTKSTRALRRYYIYFKEYFDGKDWRLITLRLFPTKTFFAEKLEELYTQFIKEPLQGLANS</sequence>
<gene>
    <name evidence="1" type="ORF">P7D85_20175</name>
</gene>
<keyword evidence="2" id="KW-1185">Reference proteome</keyword>
<name>A0ABU3F4M5_9ENTE</name>
<dbReference type="RefSeq" id="WP_311821494.1">
    <property type="nucleotide sequence ID" value="NZ_JARPYF010000001.1"/>
</dbReference>
<accession>A0ABU3F4M5</accession>
<dbReference type="EMBL" id="JARPYI010000016">
    <property type="protein sequence ID" value="MDT2602081.1"/>
    <property type="molecule type" value="Genomic_DNA"/>
</dbReference>
<evidence type="ECO:0000313" key="1">
    <source>
        <dbReference type="EMBL" id="MDT2602081.1"/>
    </source>
</evidence>